<evidence type="ECO:0000313" key="3">
    <source>
        <dbReference type="Proteomes" id="UP000245124"/>
    </source>
</evidence>
<evidence type="ECO:0000256" key="1">
    <source>
        <dbReference type="SAM" id="Phobius"/>
    </source>
</evidence>
<keyword evidence="1" id="KW-1133">Transmembrane helix</keyword>
<dbReference type="EMBL" id="BDUD01000001">
    <property type="protein sequence ID" value="GBG22409.1"/>
    <property type="molecule type" value="Genomic_DNA"/>
</dbReference>
<reference evidence="2 3" key="1">
    <citation type="submission" date="2017-06" db="EMBL/GenBank/DDBJ databases">
        <title>Genome sequencing of cyanobaciteial culture collection at National Institute for Environmental Studies (NIES).</title>
        <authorList>
            <person name="Hirose Y."/>
            <person name="Shimura Y."/>
            <person name="Fujisawa T."/>
            <person name="Nakamura Y."/>
            <person name="Kawachi M."/>
        </authorList>
    </citation>
    <scope>NUCLEOTIDE SEQUENCE [LARGE SCALE GENOMIC DNA]</scope>
    <source>
        <strain evidence="2 3">NIES-4072</strain>
    </source>
</reference>
<protein>
    <submittedName>
        <fullName evidence="2">Uncharacterized protein</fullName>
    </submittedName>
</protein>
<evidence type="ECO:0000313" key="2">
    <source>
        <dbReference type="EMBL" id="GBG22409.1"/>
    </source>
</evidence>
<dbReference type="AlphaFoldDB" id="A0A2R5FWG5"/>
<sequence length="72" mass="7431">MARIQITDLNPSQSELLLCELTAEEMLEINGGGWFKRIIGAALIVVGAFTTPVGIGAALIGAGGAIIASEEF</sequence>
<proteinExistence type="predicted"/>
<accession>A0A2R5FWG5</accession>
<feature type="transmembrane region" description="Helical" evidence="1">
    <location>
        <begin position="38"/>
        <end position="68"/>
    </location>
</feature>
<organism evidence="2 3">
    <name type="scientific">Nostoc commune NIES-4072</name>
    <dbReference type="NCBI Taxonomy" id="2005467"/>
    <lineage>
        <taxon>Bacteria</taxon>
        <taxon>Bacillati</taxon>
        <taxon>Cyanobacteriota</taxon>
        <taxon>Cyanophyceae</taxon>
        <taxon>Nostocales</taxon>
        <taxon>Nostocaceae</taxon>
        <taxon>Nostoc</taxon>
    </lineage>
</organism>
<keyword evidence="1" id="KW-0472">Membrane</keyword>
<dbReference type="Proteomes" id="UP000245124">
    <property type="component" value="Unassembled WGS sequence"/>
</dbReference>
<comment type="caution">
    <text evidence="2">The sequence shown here is derived from an EMBL/GenBank/DDBJ whole genome shotgun (WGS) entry which is preliminary data.</text>
</comment>
<name>A0A2R5FWG5_NOSCO</name>
<dbReference type="RefSeq" id="WP_109012153.1">
    <property type="nucleotide sequence ID" value="NZ_BDUD01000001.1"/>
</dbReference>
<gene>
    <name evidence="2" type="ORF">NIES4072_61170</name>
</gene>
<keyword evidence="3" id="KW-1185">Reference proteome</keyword>
<keyword evidence="1" id="KW-0812">Transmembrane</keyword>